<evidence type="ECO:0000313" key="2">
    <source>
        <dbReference type="EMBL" id="KKN83007.1"/>
    </source>
</evidence>
<keyword evidence="1" id="KW-1133">Transmembrane helix</keyword>
<proteinExistence type="predicted"/>
<keyword evidence="1" id="KW-0812">Transmembrane</keyword>
<feature type="transmembrane region" description="Helical" evidence="1">
    <location>
        <begin position="43"/>
        <end position="61"/>
    </location>
</feature>
<dbReference type="AlphaFoldDB" id="A0A0F9U6Q6"/>
<accession>A0A0F9U6Q6</accession>
<organism evidence="2">
    <name type="scientific">marine sediment metagenome</name>
    <dbReference type="NCBI Taxonomy" id="412755"/>
    <lineage>
        <taxon>unclassified sequences</taxon>
        <taxon>metagenomes</taxon>
        <taxon>ecological metagenomes</taxon>
    </lineage>
</organism>
<protein>
    <submittedName>
        <fullName evidence="2">Uncharacterized protein</fullName>
    </submittedName>
</protein>
<reference evidence="2" key="1">
    <citation type="journal article" date="2015" name="Nature">
        <title>Complex archaea that bridge the gap between prokaryotes and eukaryotes.</title>
        <authorList>
            <person name="Spang A."/>
            <person name="Saw J.H."/>
            <person name="Jorgensen S.L."/>
            <person name="Zaremba-Niedzwiedzka K."/>
            <person name="Martijn J."/>
            <person name="Lind A.E."/>
            <person name="van Eijk R."/>
            <person name="Schleper C."/>
            <person name="Guy L."/>
            <person name="Ettema T.J."/>
        </authorList>
    </citation>
    <scope>NUCLEOTIDE SEQUENCE</scope>
</reference>
<feature type="transmembrane region" description="Helical" evidence="1">
    <location>
        <begin position="68"/>
        <end position="85"/>
    </location>
</feature>
<comment type="caution">
    <text evidence="2">The sequence shown here is derived from an EMBL/GenBank/DDBJ whole genome shotgun (WGS) entry which is preliminary data.</text>
</comment>
<sequence length="137" mass="15505">MPKTVRDLVISFTSIAAIYGAAMNALASTQEACNDTNCDIRIAFGPIMVFILIGILGAFVYMGTDVTAAIMGYVSLFLGLSYEWMVRSPGWRQLIRDEKYGDVLMTTNFSDSLIWASIIWFGIWFFPTWIMDKENFR</sequence>
<name>A0A0F9U6Q6_9ZZZZ</name>
<dbReference type="EMBL" id="LAZR01000191">
    <property type="protein sequence ID" value="KKN83007.1"/>
    <property type="molecule type" value="Genomic_DNA"/>
</dbReference>
<evidence type="ECO:0000256" key="1">
    <source>
        <dbReference type="SAM" id="Phobius"/>
    </source>
</evidence>
<keyword evidence="1" id="KW-0472">Membrane</keyword>
<gene>
    <name evidence="2" type="ORF">LCGC14_0302590</name>
</gene>
<feature type="transmembrane region" description="Helical" evidence="1">
    <location>
        <begin position="113"/>
        <end position="131"/>
    </location>
</feature>